<protein>
    <submittedName>
        <fullName evidence="2">Uncharacterized protein</fullName>
    </submittedName>
</protein>
<dbReference type="AlphaFoldDB" id="A0AAD7U2C1"/>
<dbReference type="Proteomes" id="UP001215151">
    <property type="component" value="Unassembled WGS sequence"/>
</dbReference>
<evidence type="ECO:0000256" key="1">
    <source>
        <dbReference type="SAM" id="MobiDB-lite"/>
    </source>
</evidence>
<evidence type="ECO:0000313" key="3">
    <source>
        <dbReference type="Proteomes" id="UP001215151"/>
    </source>
</evidence>
<feature type="region of interest" description="Disordered" evidence="1">
    <location>
        <begin position="91"/>
        <end position="112"/>
    </location>
</feature>
<organism evidence="2 3">
    <name type="scientific">Trametes cubensis</name>
    <dbReference type="NCBI Taxonomy" id="1111947"/>
    <lineage>
        <taxon>Eukaryota</taxon>
        <taxon>Fungi</taxon>
        <taxon>Dikarya</taxon>
        <taxon>Basidiomycota</taxon>
        <taxon>Agaricomycotina</taxon>
        <taxon>Agaricomycetes</taxon>
        <taxon>Polyporales</taxon>
        <taxon>Polyporaceae</taxon>
        <taxon>Trametes</taxon>
    </lineage>
</organism>
<dbReference type="EMBL" id="JAPEVG010000037">
    <property type="protein sequence ID" value="KAJ8494338.1"/>
    <property type="molecule type" value="Genomic_DNA"/>
</dbReference>
<name>A0AAD7U2C1_9APHY</name>
<reference evidence="2" key="1">
    <citation type="submission" date="2022-11" db="EMBL/GenBank/DDBJ databases">
        <title>Genome Sequence of Cubamyces cubensis.</title>
        <authorList>
            <person name="Buettner E."/>
        </authorList>
    </citation>
    <scope>NUCLEOTIDE SEQUENCE</scope>
    <source>
        <strain evidence="2">MPL-01</strain>
    </source>
</reference>
<proteinExistence type="predicted"/>
<sequence length="124" mass="13597">MKFGPDTYQDLTILLYRGARMSEKKSHGYRMMITLDHTPTSKDLSSALGNVSRNAMTLNPVRNFNPLDMFRSFARLELLSLSTPALSYPGTLLKDPPTPAAQSLDVTSPRAHEPCAIQATAADA</sequence>
<evidence type="ECO:0000313" key="2">
    <source>
        <dbReference type="EMBL" id="KAJ8494338.1"/>
    </source>
</evidence>
<gene>
    <name evidence="2" type="ORF">ONZ51_g2360</name>
</gene>
<comment type="caution">
    <text evidence="2">The sequence shown here is derived from an EMBL/GenBank/DDBJ whole genome shotgun (WGS) entry which is preliminary data.</text>
</comment>
<keyword evidence="3" id="KW-1185">Reference proteome</keyword>
<accession>A0AAD7U2C1</accession>